<proteinExistence type="predicted"/>
<dbReference type="AlphaFoldDB" id="A0A699K416"/>
<accession>A0A699K416</accession>
<comment type="subcellular location">
    <subcellularLocation>
        <location evidence="1">Nucleus</location>
    </subcellularLocation>
</comment>
<evidence type="ECO:0000256" key="1">
    <source>
        <dbReference type="ARBA" id="ARBA00004123"/>
    </source>
</evidence>
<evidence type="ECO:0000256" key="5">
    <source>
        <dbReference type="ARBA" id="ARBA00023242"/>
    </source>
</evidence>
<dbReference type="PRINTS" id="PR00404">
    <property type="entry name" value="MADSDOMAIN"/>
</dbReference>
<dbReference type="GO" id="GO:0046983">
    <property type="term" value="F:protein dimerization activity"/>
    <property type="evidence" value="ECO:0007669"/>
    <property type="project" value="InterPro"/>
</dbReference>
<comment type="caution">
    <text evidence="7">The sequence shown here is derived from an EMBL/GenBank/DDBJ whole genome shotgun (WGS) entry which is preliminary data.</text>
</comment>
<dbReference type="SMART" id="SM00432">
    <property type="entry name" value="MADS"/>
    <property type="match status" value="1"/>
</dbReference>
<keyword evidence="4" id="KW-0804">Transcription</keyword>
<dbReference type="CDD" id="cd00265">
    <property type="entry name" value="MADS_MEF2_like"/>
    <property type="match status" value="1"/>
</dbReference>
<feature type="domain" description="MADS-box" evidence="6">
    <location>
        <begin position="7"/>
        <end position="67"/>
    </location>
</feature>
<dbReference type="GO" id="GO:0000981">
    <property type="term" value="F:DNA-binding transcription factor activity, RNA polymerase II-specific"/>
    <property type="evidence" value="ECO:0007669"/>
    <property type="project" value="TreeGrafter"/>
</dbReference>
<evidence type="ECO:0000256" key="3">
    <source>
        <dbReference type="ARBA" id="ARBA00023125"/>
    </source>
</evidence>
<keyword evidence="2" id="KW-0805">Transcription regulation</keyword>
<sequence>MNKKTGQGRKNIKIKKIEENNNRQITFSKRRNGLFKKASELCVLTGAKIAIIVKSPGGRIFTFGHPNVDALIDTYLGNEKNLDVDVDMDREFWFDEPIDGMDVGELEEYLSSLQELKRKVLNRADELRMINNAPAFFGSNLNNNTPIQDVLQGVQGHGPNVMHGLNGPNVMQHLQGHGPNVTQECYESNVVLTIILDNSVSVEFDAYGFSMKDYKTRWLLL</sequence>
<organism evidence="7">
    <name type="scientific">Tanacetum cinerariifolium</name>
    <name type="common">Dalmatian daisy</name>
    <name type="synonym">Chrysanthemum cinerariifolium</name>
    <dbReference type="NCBI Taxonomy" id="118510"/>
    <lineage>
        <taxon>Eukaryota</taxon>
        <taxon>Viridiplantae</taxon>
        <taxon>Streptophyta</taxon>
        <taxon>Embryophyta</taxon>
        <taxon>Tracheophyta</taxon>
        <taxon>Spermatophyta</taxon>
        <taxon>Magnoliopsida</taxon>
        <taxon>eudicotyledons</taxon>
        <taxon>Gunneridae</taxon>
        <taxon>Pentapetalae</taxon>
        <taxon>asterids</taxon>
        <taxon>campanulids</taxon>
        <taxon>Asterales</taxon>
        <taxon>Asteraceae</taxon>
        <taxon>Asteroideae</taxon>
        <taxon>Anthemideae</taxon>
        <taxon>Anthemidinae</taxon>
        <taxon>Tanacetum</taxon>
    </lineage>
</organism>
<keyword evidence="5" id="KW-0539">Nucleus</keyword>
<evidence type="ECO:0000256" key="4">
    <source>
        <dbReference type="ARBA" id="ARBA00023163"/>
    </source>
</evidence>
<dbReference type="Pfam" id="PF00319">
    <property type="entry name" value="SRF-TF"/>
    <property type="match status" value="1"/>
</dbReference>
<dbReference type="InterPro" id="IPR002100">
    <property type="entry name" value="TF_MADSbox"/>
</dbReference>
<evidence type="ECO:0000313" key="7">
    <source>
        <dbReference type="EMBL" id="GFA75145.1"/>
    </source>
</evidence>
<dbReference type="PROSITE" id="PS50066">
    <property type="entry name" value="MADS_BOX_2"/>
    <property type="match status" value="1"/>
</dbReference>
<reference evidence="7" key="1">
    <citation type="journal article" date="2019" name="Sci. Rep.">
        <title>Draft genome of Tanacetum cinerariifolium, the natural source of mosquito coil.</title>
        <authorList>
            <person name="Yamashiro T."/>
            <person name="Shiraishi A."/>
            <person name="Satake H."/>
            <person name="Nakayama K."/>
        </authorList>
    </citation>
    <scope>NUCLEOTIDE SEQUENCE</scope>
</reference>
<dbReference type="SUPFAM" id="SSF55455">
    <property type="entry name" value="SRF-like"/>
    <property type="match status" value="1"/>
</dbReference>
<dbReference type="GO" id="GO:0045944">
    <property type="term" value="P:positive regulation of transcription by RNA polymerase II"/>
    <property type="evidence" value="ECO:0007669"/>
    <property type="project" value="InterPro"/>
</dbReference>
<dbReference type="InterPro" id="IPR036879">
    <property type="entry name" value="TF_MADSbox_sf"/>
</dbReference>
<keyword evidence="3" id="KW-0238">DNA-binding</keyword>
<protein>
    <submittedName>
        <fullName evidence="7">Agamous-like MADS-box protein AGL62</fullName>
    </submittedName>
</protein>
<dbReference type="InterPro" id="IPR033896">
    <property type="entry name" value="MEF2-like_N"/>
</dbReference>
<name>A0A699K416_TANCI</name>
<dbReference type="GO" id="GO:0000978">
    <property type="term" value="F:RNA polymerase II cis-regulatory region sequence-specific DNA binding"/>
    <property type="evidence" value="ECO:0007669"/>
    <property type="project" value="TreeGrafter"/>
</dbReference>
<dbReference type="PANTHER" id="PTHR11945:SF723">
    <property type="entry name" value="AGAMOUS-LIKE MADS-BOX PROTEIN AGL62"/>
    <property type="match status" value="1"/>
</dbReference>
<dbReference type="EMBL" id="BKCJ010481091">
    <property type="protein sequence ID" value="GFA75145.1"/>
    <property type="molecule type" value="Genomic_DNA"/>
</dbReference>
<dbReference type="Gene3D" id="3.40.1810.10">
    <property type="entry name" value="Transcription factor, MADS-box"/>
    <property type="match status" value="1"/>
</dbReference>
<evidence type="ECO:0000259" key="6">
    <source>
        <dbReference type="PROSITE" id="PS50066"/>
    </source>
</evidence>
<gene>
    <name evidence="7" type="ORF">Tci_647117</name>
</gene>
<dbReference type="GO" id="GO:0005634">
    <property type="term" value="C:nucleus"/>
    <property type="evidence" value="ECO:0007669"/>
    <property type="project" value="UniProtKB-SubCell"/>
</dbReference>
<evidence type="ECO:0000256" key="2">
    <source>
        <dbReference type="ARBA" id="ARBA00023015"/>
    </source>
</evidence>
<dbReference type="FunFam" id="3.40.1810.10:FF:000006">
    <property type="entry name" value="Agamous-like MADS-box protein AGL62"/>
    <property type="match status" value="1"/>
</dbReference>
<dbReference type="PANTHER" id="PTHR11945">
    <property type="entry name" value="MADS BOX PROTEIN"/>
    <property type="match status" value="1"/>
</dbReference>